<dbReference type="GeneID" id="66935175"/>
<feature type="signal peptide" evidence="1">
    <location>
        <begin position="1"/>
        <end position="16"/>
    </location>
</feature>
<accession>A0A9P3BVS1</accession>
<dbReference type="Proteomes" id="UP000710440">
    <property type="component" value="Unassembled WGS sequence"/>
</dbReference>
<proteinExistence type="predicted"/>
<dbReference type="AlphaFoldDB" id="A0A9P3BVS1"/>
<dbReference type="EMBL" id="BOPL01000005">
    <property type="protein sequence ID" value="GIK03124.1"/>
    <property type="molecule type" value="Genomic_DNA"/>
</dbReference>
<gene>
    <name evidence="2" type="ORF">Aspvir_007193</name>
</gene>
<dbReference type="OrthoDB" id="2119228at2759"/>
<evidence type="ECO:0000313" key="3">
    <source>
        <dbReference type="Proteomes" id="UP000710440"/>
    </source>
</evidence>
<evidence type="ECO:0000256" key="1">
    <source>
        <dbReference type="SAM" id="SignalP"/>
    </source>
</evidence>
<evidence type="ECO:0000313" key="2">
    <source>
        <dbReference type="EMBL" id="GIK03124.1"/>
    </source>
</evidence>
<reference evidence="2 3" key="1">
    <citation type="submission" date="2021-02" db="EMBL/GenBank/DDBJ databases">
        <title>Pan-genome distribution and transcriptional activeness of fungal secondary metabolism genes in Aspergillus section Fumigati.</title>
        <authorList>
            <person name="Takahashi H."/>
            <person name="Umemura M."/>
            <person name="Ninomiya A."/>
            <person name="Kusuya Y."/>
            <person name="Urayama S."/>
            <person name="Shimizu M."/>
            <person name="Watanabe A."/>
            <person name="Kamei K."/>
            <person name="Yaguchi T."/>
            <person name="Hagiwara D."/>
        </authorList>
    </citation>
    <scope>NUCLEOTIDE SEQUENCE [LARGE SCALE GENOMIC DNA]</scope>
    <source>
        <strain evidence="2 3">IFM 47045</strain>
    </source>
</reference>
<keyword evidence="1" id="KW-0732">Signal</keyword>
<keyword evidence="3" id="KW-1185">Reference proteome</keyword>
<name>A0A9P3BVS1_ASPVI</name>
<organism evidence="2 3">
    <name type="scientific">Aspergillus viridinutans</name>
    <dbReference type="NCBI Taxonomy" id="75553"/>
    <lineage>
        <taxon>Eukaryota</taxon>
        <taxon>Fungi</taxon>
        <taxon>Dikarya</taxon>
        <taxon>Ascomycota</taxon>
        <taxon>Pezizomycotina</taxon>
        <taxon>Eurotiomycetes</taxon>
        <taxon>Eurotiomycetidae</taxon>
        <taxon>Eurotiales</taxon>
        <taxon>Aspergillaceae</taxon>
        <taxon>Aspergillus</taxon>
        <taxon>Aspergillus subgen. Fumigati</taxon>
    </lineage>
</organism>
<dbReference type="RefSeq" id="XP_043126310.1">
    <property type="nucleotide sequence ID" value="XM_043270375.1"/>
</dbReference>
<sequence length="284" mass="31551">MKFSPCLAVLVSLAAAALHRPNWPKRHFGDQEITDPNVLAELQTRHARLLANMRDNEVIYMHTDEAIGYLNSPLQKRLVPPIILGILGIDAFVEVFSELGGYAADIAAGLQRALDWNDHAIWTDPGHCRVFFQTHAGSELTFKTWNISSDSDSPDTNWNDHQPWIDPHSNPPPVIYFDSPFIGTYSVQFTATDQVAWSGIDGTEKCVMQGICNPQYVFYRNGYNILINTWHSQGEVSKCQYSDGEECGGLCSSGVLDQFSRHGNVWGGCCAVPCIWDGPDGDSM</sequence>
<protein>
    <submittedName>
        <fullName evidence="2">Uncharacterized protein</fullName>
    </submittedName>
</protein>
<comment type="caution">
    <text evidence="2">The sequence shown here is derived from an EMBL/GenBank/DDBJ whole genome shotgun (WGS) entry which is preliminary data.</text>
</comment>
<feature type="chain" id="PRO_5040354567" evidence="1">
    <location>
        <begin position="17"/>
        <end position="284"/>
    </location>
</feature>